<proteinExistence type="predicted"/>
<organism evidence="2 3">
    <name type="scientific">Metarhizium robertsii</name>
    <dbReference type="NCBI Taxonomy" id="568076"/>
    <lineage>
        <taxon>Eukaryota</taxon>
        <taxon>Fungi</taxon>
        <taxon>Dikarya</taxon>
        <taxon>Ascomycota</taxon>
        <taxon>Pezizomycotina</taxon>
        <taxon>Sordariomycetes</taxon>
        <taxon>Hypocreomycetidae</taxon>
        <taxon>Hypocreales</taxon>
        <taxon>Clavicipitaceae</taxon>
        <taxon>Metarhizium</taxon>
    </lineage>
</organism>
<evidence type="ECO:0000313" key="2">
    <source>
        <dbReference type="EMBL" id="EXU95255.1"/>
    </source>
</evidence>
<evidence type="ECO:0000256" key="1">
    <source>
        <dbReference type="SAM" id="SignalP"/>
    </source>
</evidence>
<feature type="signal peptide" evidence="1">
    <location>
        <begin position="1"/>
        <end position="15"/>
    </location>
</feature>
<name>A0A0A1UMR6_9HYPO</name>
<feature type="chain" id="PRO_5012700761" evidence="1">
    <location>
        <begin position="16"/>
        <end position="104"/>
    </location>
</feature>
<dbReference type="EMBL" id="JELW01000090">
    <property type="protein sequence ID" value="EXU95255.1"/>
    <property type="molecule type" value="Genomic_DNA"/>
</dbReference>
<dbReference type="AlphaFoldDB" id="A0A0A1UMR6"/>
<evidence type="ECO:0000313" key="3">
    <source>
        <dbReference type="Proteomes" id="UP000030151"/>
    </source>
</evidence>
<keyword evidence="1" id="KW-0732">Signal</keyword>
<sequence>MQFSIVLSVIATASAAALLPGEVACPTTKGSMCGVANAGGIKNITFPTCKCNAGCRGQVEILGVQFDAWIGKCLPVNYQAHRLTTYNEPSGDIMACCIMTSGHA</sequence>
<protein>
    <submittedName>
        <fullName evidence="2">Uncharacterized protein</fullName>
    </submittedName>
</protein>
<dbReference type="HOGENOM" id="CLU_177941_0_0_1"/>
<gene>
    <name evidence="2" type="ORF">X797_011658</name>
</gene>
<reference evidence="2 3" key="1">
    <citation type="submission" date="2014-02" db="EMBL/GenBank/DDBJ databases">
        <title>The genome sequence of the entomopathogenic fungus Metarhizium robertsii ARSEF 2575.</title>
        <authorList>
            <person name="Giuliano Garisto Donzelli B."/>
            <person name="Roe B.A."/>
            <person name="Macmil S.L."/>
            <person name="Krasnoff S.B."/>
            <person name="Gibson D.M."/>
        </authorList>
    </citation>
    <scope>NUCLEOTIDE SEQUENCE [LARGE SCALE GENOMIC DNA]</scope>
    <source>
        <strain evidence="2 3">ARSEF 2575</strain>
    </source>
</reference>
<comment type="caution">
    <text evidence="2">The sequence shown here is derived from an EMBL/GenBank/DDBJ whole genome shotgun (WGS) entry which is preliminary data.</text>
</comment>
<dbReference type="Proteomes" id="UP000030151">
    <property type="component" value="Unassembled WGS sequence"/>
</dbReference>
<accession>A0A0A1UMR6</accession>